<comment type="caution">
    <text evidence="2">The sequence shown here is derived from an EMBL/GenBank/DDBJ whole genome shotgun (WGS) entry which is preliminary data.</text>
</comment>
<evidence type="ECO:0000313" key="2">
    <source>
        <dbReference type="EMBL" id="GEO18016.1"/>
    </source>
</evidence>
<keyword evidence="3" id="KW-1185">Reference proteome</keyword>
<dbReference type="EMBL" id="BJYU01000144">
    <property type="protein sequence ID" value="GEO18016.1"/>
    <property type="molecule type" value="Genomic_DNA"/>
</dbReference>
<organism evidence="2 3">
    <name type="scientific">Microvirga aerophila</name>
    <dbReference type="NCBI Taxonomy" id="670291"/>
    <lineage>
        <taxon>Bacteria</taxon>
        <taxon>Pseudomonadati</taxon>
        <taxon>Pseudomonadota</taxon>
        <taxon>Alphaproteobacteria</taxon>
        <taxon>Hyphomicrobiales</taxon>
        <taxon>Methylobacteriaceae</taxon>
        <taxon>Microvirga</taxon>
    </lineage>
</organism>
<evidence type="ECO:0000313" key="3">
    <source>
        <dbReference type="Proteomes" id="UP000321085"/>
    </source>
</evidence>
<dbReference type="AlphaFoldDB" id="A0A512C1C3"/>
<dbReference type="OrthoDB" id="8293543at2"/>
<feature type="region of interest" description="Disordered" evidence="1">
    <location>
        <begin position="497"/>
        <end position="528"/>
    </location>
</feature>
<dbReference type="RefSeq" id="WP_114188917.1">
    <property type="nucleotide sequence ID" value="NZ_BJYU01000144.1"/>
</dbReference>
<sequence>MTIQPSSTPSQMPVAADLARSARAGRSNVSQNYLLSVRAFIATHSSYDDFVSSYIDAEEAHAKDTSAGKPTTQALWRKYKAANYHLLQLRTAIIKVVWSHQIYLSVEVVDRLLFDIISDITKIDPIAEFFDFVINKGLHQPGFVLYPLHSFGIQGFGIFDIYKDKRKPYIEIKKAGLMITAQTNSKDKTVEFLYNVRKSFKIKQKLPRNFAMHLHNSVTDWLTRNPLLALRINSLSTGCYQNQFIIITKLHAAKSLLLMLSVFYGDDRFDPDLRNLSTARTNNFQTLNINHYIVFEMIVGGRELEDLRTPMNLSRAEMANLCDLNVDINPLEWVQPDKKAVYEKVLKAISTFEGFYLSEWLLGDREATRPRVLRKIHLSLSYFQRSFRSNQHEDEAVVSLAVAFETLLTDGYLGGGGVKQRVARRVGICTRGRKDATELKREVERLMERRGETVHQGFSGITLNLRLARQAYVLCFIKVLEKFPTLTNGIGEPLRILLGDNPPPPPPPCPTCGAPVSRRRSASSNSSP</sequence>
<gene>
    <name evidence="2" type="primary">apeA</name>
    <name evidence="2" type="ORF">MAE02_57120</name>
</gene>
<reference evidence="2 3" key="1">
    <citation type="submission" date="2019-07" db="EMBL/GenBank/DDBJ databases">
        <title>Whole genome shotgun sequence of Microvirga aerophila NBRC 106136.</title>
        <authorList>
            <person name="Hosoyama A."/>
            <person name="Uohara A."/>
            <person name="Ohji S."/>
            <person name="Ichikawa N."/>
        </authorList>
    </citation>
    <scope>NUCLEOTIDE SEQUENCE [LARGE SCALE GENOMIC DNA]</scope>
    <source>
        <strain evidence="2 3">NBRC 106136</strain>
    </source>
</reference>
<proteinExistence type="predicted"/>
<evidence type="ECO:0000256" key="1">
    <source>
        <dbReference type="SAM" id="MobiDB-lite"/>
    </source>
</evidence>
<name>A0A512C1C3_9HYPH</name>
<accession>A0A512C1C3</accession>
<dbReference type="Proteomes" id="UP000321085">
    <property type="component" value="Unassembled WGS sequence"/>
</dbReference>
<evidence type="ECO:0008006" key="4">
    <source>
        <dbReference type="Google" id="ProtNLM"/>
    </source>
</evidence>
<protein>
    <recommendedName>
        <fullName evidence="4">Apea-like HEPN domain-containing protein</fullName>
    </recommendedName>
</protein>
<feature type="compositionally biased region" description="Pro residues" evidence="1">
    <location>
        <begin position="501"/>
        <end position="510"/>
    </location>
</feature>